<feature type="region of interest" description="Disordered" evidence="10">
    <location>
        <begin position="866"/>
        <end position="886"/>
    </location>
</feature>
<dbReference type="Gene3D" id="1.10.8.60">
    <property type="match status" value="1"/>
</dbReference>
<dbReference type="GO" id="GO:0003677">
    <property type="term" value="F:DNA binding"/>
    <property type="evidence" value="ECO:0007669"/>
    <property type="project" value="UniProtKB-KW"/>
</dbReference>
<keyword evidence="4" id="KW-0547">Nucleotide-binding</keyword>
<dbReference type="InterPro" id="IPR053016">
    <property type="entry name" value="CTF18-RFC_complex"/>
</dbReference>
<proteinExistence type="inferred from homology"/>
<dbReference type="CDD" id="cd00009">
    <property type="entry name" value="AAA"/>
    <property type="match status" value="1"/>
</dbReference>
<evidence type="ECO:0000256" key="2">
    <source>
        <dbReference type="ARBA" id="ARBA00011480"/>
    </source>
</evidence>
<dbReference type="Proteomes" id="UP001314263">
    <property type="component" value="Unassembled WGS sequence"/>
</dbReference>
<sequence>MDIDELINLQWDIENNDDDAPGYSADVKRPLVEKDCNVNAQKVLNDGVKRRRVLPCPTNDDEDEELLALLQASQVQPSSPGKASTGDIEGASSATVPAGAAGASLDPIQHSDEQQERPSAHRPDAEPAPDSIESSPATVDVARGPFRSAADVDGPCISVTGVDGERVYCSMQASANGREHSLRSQYHGGQLTKDSMHILMELVEKAAFERALLAAEPSQPKAAQAGCSPRVDQHRDGESMWVDKYTPRSFLELLGDEEINREVVRWLKCWDRCVFGDRAGAALSRAAKGRLAQDSRPEEKILLICGAPGLGKTTLAHVVARHCGYRALEINASDDRTAATLVARINDAVQMQSVLGSGRPNCVIIDEIDGAAGGSEGRSAINALLKLISSGSKGGGASKDGTENEDPGGTAGESAGSTKAKGFCKPLMRPLIAICNDLYAPVLRPLRAIAKIVHFKKPSVDRICSRLRHICQAEGLSVNRQALITLCDKTEQDLRSCLNTLQFLGKRRQAICIADLAGLQCGQKDISKSAFAMWQQLFHDKGRARSVGASTGSKALDVERYDAVADFGDHDLVAAGLHENFRAARYLDTHMARTAAILDHLADGDRLTARMQRRSDYALLKFAPAHALAIRAIVAGPSRTAIDWPRAHGDAHRQGLIKQALLHSWLVDVHPAIYSALSPAVAVQEVLPALLTAVSQHVRPVAPHLFTAAERATMQRMTELLLEHGATLALTGSDAVPVEGAPDITLLSPPVHRLILFGGIKRDCRALPLTVRQMIVQQVQLQAIKRREETLGPAQAISTAMASNEGPTDLPEASASQAPAEGGQRPPFGEKSFLLTVAQRAKEAAAAGARKGGTKQKLNWLDMARQKSEQAKQRRKPEVTPSQSTGADVAVSVRYKFHEGYTNAVKRPLKVRDLL</sequence>
<feature type="region of interest" description="Disordered" evidence="10">
    <location>
        <begin position="391"/>
        <end position="418"/>
    </location>
</feature>
<evidence type="ECO:0000256" key="8">
    <source>
        <dbReference type="ARBA" id="ARBA00023306"/>
    </source>
</evidence>
<dbReference type="InterPro" id="IPR027417">
    <property type="entry name" value="P-loop_NTPase"/>
</dbReference>
<evidence type="ECO:0000256" key="7">
    <source>
        <dbReference type="ARBA" id="ARBA00023242"/>
    </source>
</evidence>
<evidence type="ECO:0000256" key="6">
    <source>
        <dbReference type="ARBA" id="ARBA00023125"/>
    </source>
</evidence>
<evidence type="ECO:0000256" key="5">
    <source>
        <dbReference type="ARBA" id="ARBA00022840"/>
    </source>
</evidence>
<dbReference type="PANTHER" id="PTHR46765">
    <property type="entry name" value="P-LOOP CONTAINING NUCLEOSIDE TRIPHOSPHATE HYDROLASES SUPERFAMILY PROTEIN"/>
    <property type="match status" value="1"/>
</dbReference>
<dbReference type="SMART" id="SM00382">
    <property type="entry name" value="AAA"/>
    <property type="match status" value="1"/>
</dbReference>
<comment type="subcellular location">
    <subcellularLocation>
        <location evidence="1">Nucleus</location>
    </subcellularLocation>
</comment>
<dbReference type="EMBL" id="CAUYUE010000001">
    <property type="protein sequence ID" value="CAK0735135.1"/>
    <property type="molecule type" value="Genomic_DNA"/>
</dbReference>
<evidence type="ECO:0000259" key="11">
    <source>
        <dbReference type="SMART" id="SM00382"/>
    </source>
</evidence>
<accession>A0AAV1HRN0</accession>
<feature type="region of interest" description="Disordered" evidence="10">
    <location>
        <begin position="72"/>
        <end position="136"/>
    </location>
</feature>
<gene>
    <name evidence="12" type="ORF">CVIRNUC_000533</name>
</gene>
<keyword evidence="13" id="KW-1185">Reference proteome</keyword>
<dbReference type="PANTHER" id="PTHR46765:SF1">
    <property type="entry name" value="P-LOOP CONTAINING NUCLEOSIDE TRIPHOSPHATE HYDROLASES SUPERFAMILY PROTEIN"/>
    <property type="match status" value="1"/>
</dbReference>
<feature type="compositionally biased region" description="Polar residues" evidence="10">
    <location>
        <begin position="72"/>
        <end position="82"/>
    </location>
</feature>
<keyword evidence="6" id="KW-0238">DNA-binding</keyword>
<dbReference type="InterPro" id="IPR047854">
    <property type="entry name" value="RFC_lid"/>
</dbReference>
<name>A0AAV1HRN0_9CHLO</name>
<dbReference type="AlphaFoldDB" id="A0AAV1HRN0"/>
<comment type="subunit">
    <text evidence="2">Heterotetramer of subunits RFC2, RFC3, RFC4 and RFC5 that can form a complex with RFC1.</text>
</comment>
<protein>
    <recommendedName>
        <fullName evidence="11">AAA+ ATPase domain-containing protein</fullName>
    </recommendedName>
</protein>
<evidence type="ECO:0000256" key="1">
    <source>
        <dbReference type="ARBA" id="ARBA00004123"/>
    </source>
</evidence>
<dbReference type="SUPFAM" id="SSF52540">
    <property type="entry name" value="P-loop containing nucleoside triphosphate hydrolases"/>
    <property type="match status" value="1"/>
</dbReference>
<dbReference type="GO" id="GO:0016887">
    <property type="term" value="F:ATP hydrolysis activity"/>
    <property type="evidence" value="ECO:0007669"/>
    <property type="project" value="InterPro"/>
</dbReference>
<evidence type="ECO:0000256" key="4">
    <source>
        <dbReference type="ARBA" id="ARBA00022741"/>
    </source>
</evidence>
<keyword evidence="8" id="KW-0131">Cell cycle</keyword>
<feature type="region of interest" description="Disordered" evidence="10">
    <location>
        <begin position="802"/>
        <end position="829"/>
    </location>
</feature>
<feature type="domain" description="AAA+ ATPase" evidence="11">
    <location>
        <begin position="298"/>
        <end position="459"/>
    </location>
</feature>
<evidence type="ECO:0000256" key="10">
    <source>
        <dbReference type="SAM" id="MobiDB-lite"/>
    </source>
</evidence>
<dbReference type="InterPro" id="IPR003959">
    <property type="entry name" value="ATPase_AAA_core"/>
</dbReference>
<comment type="similarity">
    <text evidence="9">Belongs to the activator 1 small subunits family. CTF18 subfamily.</text>
</comment>
<reference evidence="12 13" key="1">
    <citation type="submission" date="2023-10" db="EMBL/GenBank/DDBJ databases">
        <authorList>
            <person name="Maclean D."/>
            <person name="Macfadyen A."/>
        </authorList>
    </citation>
    <scope>NUCLEOTIDE SEQUENCE [LARGE SCALE GENOMIC DNA]</scope>
</reference>
<dbReference type="Pfam" id="PF00004">
    <property type="entry name" value="AAA"/>
    <property type="match status" value="1"/>
</dbReference>
<dbReference type="CDD" id="cd18140">
    <property type="entry name" value="HLD_clamp_RFC"/>
    <property type="match status" value="1"/>
</dbReference>
<evidence type="ECO:0000313" key="12">
    <source>
        <dbReference type="EMBL" id="CAK0735135.1"/>
    </source>
</evidence>
<evidence type="ECO:0000313" key="13">
    <source>
        <dbReference type="Proteomes" id="UP001314263"/>
    </source>
</evidence>
<dbReference type="GO" id="GO:0005634">
    <property type="term" value="C:nucleus"/>
    <property type="evidence" value="ECO:0007669"/>
    <property type="project" value="UniProtKB-SubCell"/>
</dbReference>
<dbReference type="GO" id="GO:0005524">
    <property type="term" value="F:ATP binding"/>
    <property type="evidence" value="ECO:0007669"/>
    <property type="project" value="UniProtKB-KW"/>
</dbReference>
<dbReference type="GO" id="GO:0006260">
    <property type="term" value="P:DNA replication"/>
    <property type="evidence" value="ECO:0007669"/>
    <property type="project" value="UniProtKB-KW"/>
</dbReference>
<keyword evidence="5" id="KW-0067">ATP-binding</keyword>
<dbReference type="InterPro" id="IPR003593">
    <property type="entry name" value="AAA+_ATPase"/>
</dbReference>
<evidence type="ECO:0000256" key="9">
    <source>
        <dbReference type="ARBA" id="ARBA00043975"/>
    </source>
</evidence>
<dbReference type="Gene3D" id="3.40.50.300">
    <property type="entry name" value="P-loop containing nucleotide triphosphate hydrolases"/>
    <property type="match status" value="1"/>
</dbReference>
<keyword evidence="7" id="KW-0539">Nucleus</keyword>
<keyword evidence="3" id="KW-0235">DNA replication</keyword>
<feature type="compositionally biased region" description="Basic and acidic residues" evidence="10">
    <location>
        <begin position="866"/>
        <end position="878"/>
    </location>
</feature>
<evidence type="ECO:0000256" key="3">
    <source>
        <dbReference type="ARBA" id="ARBA00022705"/>
    </source>
</evidence>
<comment type="caution">
    <text evidence="12">The sequence shown here is derived from an EMBL/GenBank/DDBJ whole genome shotgun (WGS) entry which is preliminary data.</text>
</comment>
<organism evidence="12 13">
    <name type="scientific">Coccomyxa viridis</name>
    <dbReference type="NCBI Taxonomy" id="1274662"/>
    <lineage>
        <taxon>Eukaryota</taxon>
        <taxon>Viridiplantae</taxon>
        <taxon>Chlorophyta</taxon>
        <taxon>core chlorophytes</taxon>
        <taxon>Trebouxiophyceae</taxon>
        <taxon>Trebouxiophyceae incertae sedis</taxon>
        <taxon>Coccomyxaceae</taxon>
        <taxon>Coccomyxa</taxon>
    </lineage>
</organism>
<feature type="compositionally biased region" description="Basic and acidic residues" evidence="10">
    <location>
        <begin position="109"/>
        <end position="125"/>
    </location>
</feature>